<evidence type="ECO:0000313" key="8">
    <source>
        <dbReference type="Proteomes" id="UP000198951"/>
    </source>
</evidence>
<keyword evidence="2 4" id="KW-0472">Membrane</keyword>
<dbReference type="PROSITE" id="PS51123">
    <property type="entry name" value="OMPA_2"/>
    <property type="match status" value="1"/>
</dbReference>
<dbReference type="InterPro" id="IPR006664">
    <property type="entry name" value="OMP_bac"/>
</dbReference>
<dbReference type="GO" id="GO:0009279">
    <property type="term" value="C:cell outer membrane"/>
    <property type="evidence" value="ECO:0007669"/>
    <property type="project" value="UniProtKB-SubCell"/>
</dbReference>
<dbReference type="Gene3D" id="1.25.40.10">
    <property type="entry name" value="Tetratricopeptide repeat domain"/>
    <property type="match status" value="1"/>
</dbReference>
<dbReference type="SUPFAM" id="SSF103088">
    <property type="entry name" value="OmpA-like"/>
    <property type="match status" value="1"/>
</dbReference>
<feature type="chain" id="PRO_5011467805" evidence="5">
    <location>
        <begin position="20"/>
        <end position="623"/>
    </location>
</feature>
<dbReference type="InterPro" id="IPR011990">
    <property type="entry name" value="TPR-like_helical_dom_sf"/>
</dbReference>
<sequence length="623" mass="69479">MKKITILLFLVVSSISLTAQNKDTKIADKLFGQFEYVQATKEYLSLVEDGNTDSYVYKQLGDCNFNMANTVEAEKWYAKAILGKQDAEVYYNYAQVLKSNGKYAESNIQMKQFASMKPNDKRAIDFIANKDYLSELLKKEKLFMVNKLEINSDKSDFGGVMHGNALYFTSARNVGGKTYGVNDEPFLDIYQSTYSSDGNYSEPISVSELNTRFHEGPVSLSKDGNTIYFSSESFNGDLYEKDKVNKLKIGQVNLYKATKENGKWTRVTPLSFNSGSYSTSNPSIDNEGKMLYFSSNMPGSIGGIDIWKVKVNSDGSFGTPENLGSTINTVGDESFPFISDDNVLYFSSKGLAGFGGYDIFSVDLNKVNQPYNIGEPVNSAKDDFAFTYNKDNNIGFLSSNRSGVDNIYSAIPICKSQIVTVVKNSKTGNLLSNSRVALLDRNDIVVDRLLSNESGEVKFDVDCSKEYFVEINKDGFISQKSVAIKTIKGSLVVNISLDPMKEVVVTEREVVLNPIYFPYDKSNITKEGAAELDKLVYVMSKNEDLVIFVKSHTDSRGDDKYNLDLSDRRAKSTINYIVSKGISADKIDGKGFGESELKIDCQLNCSDEEHATNRRSEFMIVKK</sequence>
<feature type="signal peptide" evidence="5">
    <location>
        <begin position="1"/>
        <end position="19"/>
    </location>
</feature>
<dbReference type="OrthoDB" id="9809364at2"/>
<comment type="subcellular location">
    <subcellularLocation>
        <location evidence="1">Cell outer membrane</location>
    </subcellularLocation>
</comment>
<dbReference type="EMBL" id="FNRD01000010">
    <property type="protein sequence ID" value="SEA84981.1"/>
    <property type="molecule type" value="Genomic_DNA"/>
</dbReference>
<dbReference type="Pfam" id="PF07676">
    <property type="entry name" value="PD40"/>
    <property type="match status" value="3"/>
</dbReference>
<dbReference type="Gene3D" id="2.120.10.30">
    <property type="entry name" value="TolB, C-terminal domain"/>
    <property type="match status" value="1"/>
</dbReference>
<dbReference type="RefSeq" id="WP_091091379.1">
    <property type="nucleotide sequence ID" value="NZ_FNRD01000010.1"/>
</dbReference>
<name>A0A1H4EIS4_9FLAO</name>
<reference evidence="8" key="1">
    <citation type="submission" date="2016-10" db="EMBL/GenBank/DDBJ databases">
        <authorList>
            <person name="Varghese N."/>
            <person name="Submissions S."/>
        </authorList>
    </citation>
    <scope>NUCLEOTIDE SEQUENCE [LARGE SCALE GENOMIC DNA]</scope>
    <source>
        <strain evidence="8">DSM 22376</strain>
    </source>
</reference>
<keyword evidence="3" id="KW-0998">Cell outer membrane</keyword>
<dbReference type="Gene3D" id="3.30.1330.60">
    <property type="entry name" value="OmpA-like domain"/>
    <property type="match status" value="1"/>
</dbReference>
<feature type="domain" description="OmpA-like" evidence="6">
    <location>
        <begin position="504"/>
        <end position="623"/>
    </location>
</feature>
<dbReference type="PRINTS" id="PR01021">
    <property type="entry name" value="OMPADOMAIN"/>
</dbReference>
<dbReference type="Pfam" id="PF00691">
    <property type="entry name" value="OmpA"/>
    <property type="match status" value="1"/>
</dbReference>
<dbReference type="InterPro" id="IPR011659">
    <property type="entry name" value="WD40"/>
</dbReference>
<gene>
    <name evidence="7" type="ORF">SAMN05443667_1103</name>
</gene>
<dbReference type="InterPro" id="IPR036737">
    <property type="entry name" value="OmpA-like_sf"/>
</dbReference>
<dbReference type="SUPFAM" id="SSF48452">
    <property type="entry name" value="TPR-like"/>
    <property type="match status" value="1"/>
</dbReference>
<accession>A0A1H4EIS4</accession>
<dbReference type="CDD" id="cd07185">
    <property type="entry name" value="OmpA_C-like"/>
    <property type="match status" value="1"/>
</dbReference>
<evidence type="ECO:0000256" key="5">
    <source>
        <dbReference type="SAM" id="SignalP"/>
    </source>
</evidence>
<keyword evidence="5" id="KW-0732">Signal</keyword>
<dbReference type="STRING" id="150146.SAMN05443667_1103"/>
<dbReference type="Proteomes" id="UP000198951">
    <property type="component" value="Unassembled WGS sequence"/>
</dbReference>
<evidence type="ECO:0000313" key="7">
    <source>
        <dbReference type="EMBL" id="SEA84981.1"/>
    </source>
</evidence>
<evidence type="ECO:0000259" key="6">
    <source>
        <dbReference type="PROSITE" id="PS51123"/>
    </source>
</evidence>
<dbReference type="InterPro" id="IPR011042">
    <property type="entry name" value="6-blade_b-propeller_TolB-like"/>
</dbReference>
<dbReference type="SUPFAM" id="SSF82171">
    <property type="entry name" value="DPP6 N-terminal domain-like"/>
    <property type="match status" value="1"/>
</dbReference>
<organism evidence="7 8">
    <name type="scientific">Flavobacterium gillisiae</name>
    <dbReference type="NCBI Taxonomy" id="150146"/>
    <lineage>
        <taxon>Bacteria</taxon>
        <taxon>Pseudomonadati</taxon>
        <taxon>Bacteroidota</taxon>
        <taxon>Flavobacteriia</taxon>
        <taxon>Flavobacteriales</taxon>
        <taxon>Flavobacteriaceae</taxon>
        <taxon>Flavobacterium</taxon>
    </lineage>
</organism>
<dbReference type="InterPro" id="IPR050330">
    <property type="entry name" value="Bact_OuterMem_StrucFunc"/>
</dbReference>
<dbReference type="PANTHER" id="PTHR30329:SF21">
    <property type="entry name" value="LIPOPROTEIN YIAD-RELATED"/>
    <property type="match status" value="1"/>
</dbReference>
<evidence type="ECO:0000256" key="3">
    <source>
        <dbReference type="ARBA" id="ARBA00023237"/>
    </source>
</evidence>
<dbReference type="PANTHER" id="PTHR30329">
    <property type="entry name" value="STATOR ELEMENT OF FLAGELLAR MOTOR COMPLEX"/>
    <property type="match status" value="1"/>
</dbReference>
<dbReference type="InterPro" id="IPR006665">
    <property type="entry name" value="OmpA-like"/>
</dbReference>
<protein>
    <submittedName>
        <fullName evidence="7">WD40-like Beta Propeller Repeat</fullName>
    </submittedName>
</protein>
<keyword evidence="8" id="KW-1185">Reference proteome</keyword>
<evidence type="ECO:0000256" key="2">
    <source>
        <dbReference type="ARBA" id="ARBA00023136"/>
    </source>
</evidence>
<proteinExistence type="predicted"/>
<dbReference type="AlphaFoldDB" id="A0A1H4EIS4"/>
<evidence type="ECO:0000256" key="4">
    <source>
        <dbReference type="PROSITE-ProRule" id="PRU00473"/>
    </source>
</evidence>
<evidence type="ECO:0000256" key="1">
    <source>
        <dbReference type="ARBA" id="ARBA00004442"/>
    </source>
</evidence>